<accession>C6LN51</accession>
<feature type="coiled-coil region" evidence="1">
    <location>
        <begin position="171"/>
        <end position="212"/>
    </location>
</feature>
<dbReference type="Gene3D" id="1.25.40.20">
    <property type="entry name" value="Ankyrin repeat-containing domain"/>
    <property type="match status" value="1"/>
</dbReference>
<feature type="coiled-coil region" evidence="1">
    <location>
        <begin position="296"/>
        <end position="361"/>
    </location>
</feature>
<evidence type="ECO:0000313" key="4">
    <source>
        <dbReference type="Proteomes" id="UP000002488"/>
    </source>
</evidence>
<name>C6LN51_GIAIB</name>
<keyword evidence="1" id="KW-0175">Coiled coil</keyword>
<dbReference type="InterPro" id="IPR036770">
    <property type="entry name" value="Ankyrin_rpt-contain_sf"/>
</dbReference>
<comment type="caution">
    <text evidence="3">The sequence shown here is derived from an EMBL/GenBank/DDBJ whole genome shotgun (WGS) entry which is preliminary data.</text>
</comment>
<evidence type="ECO:0000256" key="2">
    <source>
        <dbReference type="SAM" id="MobiDB-lite"/>
    </source>
</evidence>
<dbReference type="SUPFAM" id="SSF48403">
    <property type="entry name" value="Ankyrin repeat"/>
    <property type="match status" value="1"/>
</dbReference>
<dbReference type="OrthoDB" id="2160613at2759"/>
<dbReference type="AlphaFoldDB" id="C6LN51"/>
<evidence type="ECO:0000256" key="1">
    <source>
        <dbReference type="SAM" id="Coils"/>
    </source>
</evidence>
<dbReference type="VEuPathDB" id="GiardiaDB:GL50581_151"/>
<dbReference type="InterPro" id="IPR002110">
    <property type="entry name" value="Ankyrin_rpt"/>
</dbReference>
<gene>
    <name evidence="3" type="ORF">GL50581_151</name>
</gene>
<protein>
    <submittedName>
        <fullName evidence="3">Protein 21.1</fullName>
    </submittedName>
</protein>
<dbReference type="OMA" id="NLRCKIR"/>
<feature type="region of interest" description="Disordered" evidence="2">
    <location>
        <begin position="579"/>
        <end position="623"/>
    </location>
</feature>
<dbReference type="Proteomes" id="UP000002488">
    <property type="component" value="Unassembled WGS sequence"/>
</dbReference>
<organism evidence="3 4">
    <name type="scientific">Giardia intestinalis (strain ATCC 50581 / GS clone H7)</name>
    <name type="common">Giardia lamblia</name>
    <dbReference type="NCBI Taxonomy" id="598745"/>
    <lineage>
        <taxon>Eukaryota</taxon>
        <taxon>Metamonada</taxon>
        <taxon>Diplomonadida</taxon>
        <taxon>Hexamitidae</taxon>
        <taxon>Giardiinae</taxon>
        <taxon>Giardia</taxon>
    </lineage>
</organism>
<dbReference type="PANTHER" id="PTHR24184">
    <property type="entry name" value="SI:CH211-189E2.2"/>
    <property type="match status" value="1"/>
</dbReference>
<sequence>MTLQDWFRAAEVGDLDYIKEKLVDFKGKTTGRGLTALMLAVRNHNPQIVTVLAPLEQGAYDSDGNTALSMAAAADDEDSCAILLQWEKDLSLPGGMNPLLICVKHGGIRALSLLLKTYEQGCDALGRTLLEYSVLSKSPGTICTVLEYTKPSMVQLADTITKIFSDQDVALAELQDAKLHLTEENRMMDRQLKETETALETANLESHNLRCKIRSMEDYTDGIHDILRQVTHMESIDDILNCLIDPAFNAEISKYLESNKIASTTSVSTSPFNNILSCSSAELRNDQPDAQFMKELESLREQLASKDKEIALLRTRLTPLDATYSTHELSEYDLLVIESYKQQISDQNVRLEKQAEELHALRHLVGSMAIESIADSPESASAVTIEQQTLLELAKEERLTALQRLKATSEGDTLSTIQERSIRNDSQQFNYSFANDSVSDKDVIGMYQVMKDLLEMDSSTPALQDDMCDTETLSTVRIFTETDTVSDFAATWTPVKFDDFRAVFEQLIKRFIDMQKEKNMLIDKQTVYRPDVARSTKDVYSEGWQVVHDSADNLRDDCQSVSHRDEGSTELTSEAVTMVQPTRNKSPPQLLSSSGNYQKERSQELYQQSAAPESSAKEDTVSTSIMTDEATHSKLGLPLQTPLRTINVQQENEELLRYMATSDAPSTSEKAHQNRDLDLERIYSTLNGQDWSATRTYPAETTVVSAVFSSRGVKIKTSKGRSL</sequence>
<reference evidence="3 4" key="1">
    <citation type="journal article" date="2009" name="PLoS Pathog.">
        <title>Draft genome sequencing of giardia intestinalis assemblage B isolate GS: is human giardiasis caused by two different species?</title>
        <authorList>
            <person name="Franzen O."/>
            <person name="Jerlstrom-Hultqvist J."/>
            <person name="Castro E."/>
            <person name="Sherwood E."/>
            <person name="Ankarklev J."/>
            <person name="Reiner D.S."/>
            <person name="Palm D."/>
            <person name="Andersson J.O."/>
            <person name="Andersson B."/>
            <person name="Svard S.G."/>
        </authorList>
    </citation>
    <scope>NUCLEOTIDE SEQUENCE [LARGE SCALE GENOMIC DNA]</scope>
    <source>
        <strain evidence="4">ATCC 50581 / GS clone H7</strain>
    </source>
</reference>
<feature type="compositionally biased region" description="Polar residues" evidence="2">
    <location>
        <begin position="579"/>
        <end position="597"/>
    </location>
</feature>
<dbReference type="EMBL" id="ACGJ01000166">
    <property type="protein sequence ID" value="EET02580.1"/>
    <property type="molecule type" value="Genomic_DNA"/>
</dbReference>
<proteinExistence type="predicted"/>
<dbReference type="PANTHER" id="PTHR24184:SF11">
    <property type="entry name" value="ANKYRIN REPEAT AND SOCS BOX CONTAINING 3"/>
    <property type="match status" value="1"/>
</dbReference>
<dbReference type="Pfam" id="PF12796">
    <property type="entry name" value="Ank_2"/>
    <property type="match status" value="1"/>
</dbReference>
<evidence type="ECO:0000313" key="3">
    <source>
        <dbReference type="EMBL" id="EET02580.1"/>
    </source>
</evidence>